<organism evidence="2 3">
    <name type="scientific">Janibacter indicus</name>
    <dbReference type="NCBI Taxonomy" id="857417"/>
    <lineage>
        <taxon>Bacteria</taxon>
        <taxon>Bacillati</taxon>
        <taxon>Actinomycetota</taxon>
        <taxon>Actinomycetes</taxon>
        <taxon>Micrococcales</taxon>
        <taxon>Intrasporangiaceae</taxon>
        <taxon>Janibacter</taxon>
    </lineage>
</organism>
<sequence length="124" mass="13319">MQPLTIRHSRPMAITFVGLGALIALVSVLTSSWVTVVAGVVLLALGILQLVNPAVRIDAHEVRMCNPLGMTLRRLPISEPRDLVVDGTQLLHVPTGKRAASLGFGVHRPDVEALRRVVPVVPRG</sequence>
<dbReference type="RefSeq" id="WP_072623835.1">
    <property type="nucleotide sequence ID" value="NZ_CP013290.1"/>
</dbReference>
<evidence type="ECO:0000313" key="3">
    <source>
        <dbReference type="Proteomes" id="UP000182938"/>
    </source>
</evidence>
<feature type="transmembrane region" description="Helical" evidence="1">
    <location>
        <begin position="36"/>
        <end position="55"/>
    </location>
</feature>
<dbReference type="KEGG" id="jte:ASJ30_03230"/>
<evidence type="ECO:0000256" key="1">
    <source>
        <dbReference type="SAM" id="Phobius"/>
    </source>
</evidence>
<keyword evidence="1" id="KW-0472">Membrane</keyword>
<name>A0A1L3ME80_9MICO</name>
<keyword evidence="1" id="KW-1133">Transmembrane helix</keyword>
<keyword evidence="1" id="KW-0812">Transmembrane</keyword>
<accession>A0A1L3ME80</accession>
<protein>
    <submittedName>
        <fullName evidence="2">Uncharacterized protein</fullName>
    </submittedName>
</protein>
<gene>
    <name evidence="2" type="ORF">ASJ30_03230</name>
</gene>
<feature type="transmembrane region" description="Helical" evidence="1">
    <location>
        <begin position="12"/>
        <end position="30"/>
    </location>
</feature>
<dbReference type="Proteomes" id="UP000182938">
    <property type="component" value="Chromosome"/>
</dbReference>
<reference evidence="2 3" key="1">
    <citation type="submission" date="2015-11" db="EMBL/GenBank/DDBJ databases">
        <authorList>
            <person name="Zhang Y."/>
            <person name="Guo Z."/>
        </authorList>
    </citation>
    <scope>NUCLEOTIDE SEQUENCE [LARGE SCALE GENOMIC DNA]</scope>
    <source>
        <strain evidence="2 3">YFY001</strain>
    </source>
</reference>
<keyword evidence="3" id="KW-1185">Reference proteome</keyword>
<dbReference type="AlphaFoldDB" id="A0A1L3ME80"/>
<proteinExistence type="predicted"/>
<dbReference type="EMBL" id="CP013290">
    <property type="protein sequence ID" value="APH00669.1"/>
    <property type="molecule type" value="Genomic_DNA"/>
</dbReference>
<evidence type="ECO:0000313" key="2">
    <source>
        <dbReference type="EMBL" id="APH00669.1"/>
    </source>
</evidence>